<protein>
    <submittedName>
        <fullName evidence="1">Uncharacterized protein</fullName>
    </submittedName>
</protein>
<sequence>MLLDIKYIEDWPVEKCLLTVVAVDVTGNPSIDELCTEFKSTNIMSNSNSLVSKYILRIMAFQNEYQNPQKYLYNQMFLWFRPTLLFTTINTYSYATNGYLRNDILNYKIYPTYNDFLESQYKKCCQITDICRIPERWFSSCATVRLDKLLSYLQLFTINFQNIDTFSNHLNKAVARLHGHEVPTCGFILVPNDFTLKRTNDGNQMSVSSGWETWEFRWRKTY</sequence>
<dbReference type="EMBL" id="VYZN01000041">
    <property type="protein sequence ID" value="KAE9531440.1"/>
    <property type="molecule type" value="Genomic_DNA"/>
</dbReference>
<evidence type="ECO:0000313" key="1">
    <source>
        <dbReference type="EMBL" id="KAE9531440.1"/>
    </source>
</evidence>
<dbReference type="Proteomes" id="UP000475862">
    <property type="component" value="Unassembled WGS sequence"/>
</dbReference>
<name>A0A6G0TFG7_APHGL</name>
<keyword evidence="2" id="KW-1185">Reference proteome</keyword>
<evidence type="ECO:0000313" key="2">
    <source>
        <dbReference type="Proteomes" id="UP000475862"/>
    </source>
</evidence>
<dbReference type="AlphaFoldDB" id="A0A6G0TFG7"/>
<comment type="caution">
    <text evidence="1">The sequence shown here is derived from an EMBL/GenBank/DDBJ whole genome shotgun (WGS) entry which is preliminary data.</text>
</comment>
<accession>A0A6G0TFG7</accession>
<reference evidence="1 2" key="1">
    <citation type="submission" date="2019-08" db="EMBL/GenBank/DDBJ databases">
        <title>The genome of the soybean aphid Biotype 1, its phylome, world population structure and adaptation to the North American continent.</title>
        <authorList>
            <person name="Giordano R."/>
            <person name="Donthu R.K."/>
            <person name="Hernandez A.G."/>
            <person name="Wright C.L."/>
            <person name="Zimin A.V."/>
        </authorList>
    </citation>
    <scope>NUCLEOTIDE SEQUENCE [LARGE SCALE GENOMIC DNA]</scope>
    <source>
        <tissue evidence="1">Whole aphids</tissue>
    </source>
</reference>
<proteinExistence type="predicted"/>
<gene>
    <name evidence="1" type="ORF">AGLY_010646</name>
</gene>
<organism evidence="1 2">
    <name type="scientific">Aphis glycines</name>
    <name type="common">Soybean aphid</name>
    <dbReference type="NCBI Taxonomy" id="307491"/>
    <lineage>
        <taxon>Eukaryota</taxon>
        <taxon>Metazoa</taxon>
        <taxon>Ecdysozoa</taxon>
        <taxon>Arthropoda</taxon>
        <taxon>Hexapoda</taxon>
        <taxon>Insecta</taxon>
        <taxon>Pterygota</taxon>
        <taxon>Neoptera</taxon>
        <taxon>Paraneoptera</taxon>
        <taxon>Hemiptera</taxon>
        <taxon>Sternorrhyncha</taxon>
        <taxon>Aphidomorpha</taxon>
        <taxon>Aphidoidea</taxon>
        <taxon>Aphididae</taxon>
        <taxon>Aphidini</taxon>
        <taxon>Aphis</taxon>
        <taxon>Aphis</taxon>
    </lineage>
</organism>